<evidence type="ECO:0000256" key="2">
    <source>
        <dbReference type="ARBA" id="ARBA00022741"/>
    </source>
</evidence>
<dbReference type="Gene3D" id="3.40.50.1440">
    <property type="entry name" value="Tubulin/FtsZ, GTPase domain"/>
    <property type="match status" value="1"/>
</dbReference>
<accession>A0AAW2X0N5</accession>
<dbReference type="SUPFAM" id="SSF55307">
    <property type="entry name" value="Tubulin C-terminal domain-like"/>
    <property type="match status" value="1"/>
</dbReference>
<proteinExistence type="predicted"/>
<dbReference type="PANTHER" id="PTHR43215:SF15">
    <property type="entry name" value="PROTEIN ACCUMULATION AND REPLICATION OF CHLOROPLASTS 3, CHLOROPLASTIC"/>
    <property type="match status" value="1"/>
</dbReference>
<dbReference type="SUPFAM" id="SSF82185">
    <property type="entry name" value="Histone H3 K4-specific methyltransferase SET7/9 N-terminal domain"/>
    <property type="match status" value="1"/>
</dbReference>
<evidence type="ECO:0000256" key="1">
    <source>
        <dbReference type="ARBA" id="ARBA00022737"/>
    </source>
</evidence>
<reference evidence="4" key="1">
    <citation type="submission" date="2020-06" db="EMBL/GenBank/DDBJ databases">
        <authorList>
            <person name="Li T."/>
            <person name="Hu X."/>
            <person name="Zhang T."/>
            <person name="Song X."/>
            <person name="Zhang H."/>
            <person name="Dai N."/>
            <person name="Sheng W."/>
            <person name="Hou X."/>
            <person name="Wei L."/>
        </authorList>
    </citation>
    <scope>NUCLEOTIDE SEQUENCE</scope>
    <source>
        <strain evidence="4">KEN1</strain>
        <tissue evidence="4">Leaf</tissue>
    </source>
</reference>
<dbReference type="InterPro" id="IPR008280">
    <property type="entry name" value="Tub_FtsZ_C"/>
</dbReference>
<keyword evidence="3" id="KW-0342">GTP-binding</keyword>
<dbReference type="EMBL" id="JACGWN010000006">
    <property type="protein sequence ID" value="KAL0446671.1"/>
    <property type="molecule type" value="Genomic_DNA"/>
</dbReference>
<name>A0AAW2X0N5_9LAMI</name>
<dbReference type="SMART" id="SM00698">
    <property type="entry name" value="MORN"/>
    <property type="match status" value="2"/>
</dbReference>
<dbReference type="GO" id="GO:0010020">
    <property type="term" value="P:chloroplast fission"/>
    <property type="evidence" value="ECO:0007669"/>
    <property type="project" value="TreeGrafter"/>
</dbReference>
<keyword evidence="1" id="KW-0677">Repeat</keyword>
<dbReference type="GO" id="GO:0005525">
    <property type="term" value="F:GTP binding"/>
    <property type="evidence" value="ECO:0007669"/>
    <property type="project" value="UniProtKB-KW"/>
</dbReference>
<sequence>MKLFYPNTGGAHSLSRGSVFPLPFLSLRGTRKRHRPKLFLGWNSSSVAVKLDCRCVATGIDSSSGRKNGGGDRWGECEECVEVIVVGSRKDGVLDFCSASPFLSPVLRFWNILGCDSEQVKLQQRFTSQAWDIMMRKLVPFHVVLPPQNVDHSCLAEKVASAAYGSDHITALEVKDLVGKLEKQANFCIVLDTDTLLENDLVTLDEALRTTNNAVLMAMNAISILLSIFEGYNEASIGFGAGYNVKTSLLRAINDCPFLGVDIKDFDGVILCIIASSGVAECSDANNILNIVRAITKCKGEIIVSVVQEPNQEPNTILATIIVFGYTRQQLAPRNGIFSSLGQHFPFIFNLFNKQHRRSNNSEKAFLSENLHVSDAINPPVNGDMLKTNPLAGTIEDTGDFSDKLQPLSDDSDEEFCSISSEEGGVELLESNSTSSYELNSEGTPVFKREMLARGNLGPGWSSELPKYGSNFSEATALVDSVSIYKLPVGVKHLEKLENESFNSKTTHGAAWGVDDNKKKQHYARPTMSWAGLADADFNNNVSSSNKGNPTSNSKKHGVLSLRAASMLTFSYEAPTVFLDDLPERFPEEVESCGGNEISWRNTGGVPKVDFLKESIYDGMWRYGKRSGMGTFYFNNGDVFQDHGGMMSCTARYLCCSMELLPFYGWIYFHTGDRWFANFWKGKANGEGRFYSKLGDVSFGHFKEGWRHGHFLRINVDGTRSEELWDEGVLVSEKQLDPDAEVG</sequence>
<dbReference type="GO" id="GO:0005829">
    <property type="term" value="C:cytosol"/>
    <property type="evidence" value="ECO:0007669"/>
    <property type="project" value="TreeGrafter"/>
</dbReference>
<dbReference type="InterPro" id="IPR003409">
    <property type="entry name" value="MORN"/>
</dbReference>
<evidence type="ECO:0000256" key="3">
    <source>
        <dbReference type="ARBA" id="ARBA00023134"/>
    </source>
</evidence>
<dbReference type="GO" id="GO:0009707">
    <property type="term" value="C:chloroplast outer membrane"/>
    <property type="evidence" value="ECO:0007669"/>
    <property type="project" value="TreeGrafter"/>
</dbReference>
<keyword evidence="2" id="KW-0547">Nucleotide-binding</keyword>
<comment type="caution">
    <text evidence="4">The sequence shown here is derived from an EMBL/GenBank/DDBJ whole genome shotgun (WGS) entry which is preliminary data.</text>
</comment>
<organism evidence="4">
    <name type="scientific">Sesamum latifolium</name>
    <dbReference type="NCBI Taxonomy" id="2727402"/>
    <lineage>
        <taxon>Eukaryota</taxon>
        <taxon>Viridiplantae</taxon>
        <taxon>Streptophyta</taxon>
        <taxon>Embryophyta</taxon>
        <taxon>Tracheophyta</taxon>
        <taxon>Spermatophyta</taxon>
        <taxon>Magnoliopsida</taxon>
        <taxon>eudicotyledons</taxon>
        <taxon>Gunneridae</taxon>
        <taxon>Pentapetalae</taxon>
        <taxon>asterids</taxon>
        <taxon>lamiids</taxon>
        <taxon>Lamiales</taxon>
        <taxon>Pedaliaceae</taxon>
        <taxon>Sesamum</taxon>
    </lineage>
</organism>
<evidence type="ECO:0000313" key="4">
    <source>
        <dbReference type="EMBL" id="KAL0446671.1"/>
    </source>
</evidence>
<reference evidence="4" key="2">
    <citation type="journal article" date="2024" name="Plant">
        <title>Genomic evolution and insights into agronomic trait innovations of Sesamum species.</title>
        <authorList>
            <person name="Miao H."/>
            <person name="Wang L."/>
            <person name="Qu L."/>
            <person name="Liu H."/>
            <person name="Sun Y."/>
            <person name="Le M."/>
            <person name="Wang Q."/>
            <person name="Wei S."/>
            <person name="Zheng Y."/>
            <person name="Lin W."/>
            <person name="Duan Y."/>
            <person name="Cao H."/>
            <person name="Xiong S."/>
            <person name="Wang X."/>
            <person name="Wei L."/>
            <person name="Li C."/>
            <person name="Ma Q."/>
            <person name="Ju M."/>
            <person name="Zhao R."/>
            <person name="Li G."/>
            <person name="Mu C."/>
            <person name="Tian Q."/>
            <person name="Mei H."/>
            <person name="Zhang T."/>
            <person name="Gao T."/>
            <person name="Zhang H."/>
        </authorList>
    </citation>
    <scope>NUCLEOTIDE SEQUENCE</scope>
    <source>
        <strain evidence="4">KEN1</strain>
    </source>
</reference>
<dbReference type="PANTHER" id="PTHR43215">
    <property type="entry name" value="RADIAL SPOKE HEAD 1 HOMOLOG"/>
    <property type="match status" value="1"/>
</dbReference>
<gene>
    <name evidence="4" type="ORF">Slati_1795000</name>
</gene>
<dbReference type="AlphaFoldDB" id="A0AAW2X0N5"/>
<dbReference type="InterPro" id="IPR036525">
    <property type="entry name" value="Tubulin/FtsZ_GTPase_sf"/>
</dbReference>
<protein>
    <submittedName>
        <fullName evidence="4">Protein ACCUMULATION AND REPLICATION OF CHLOROPLASTS 3</fullName>
    </submittedName>
</protein>